<evidence type="ECO:0000256" key="1">
    <source>
        <dbReference type="SAM" id="MobiDB-lite"/>
    </source>
</evidence>
<dbReference type="EMBL" id="GDHC01021405">
    <property type="protein sequence ID" value="JAP97223.1"/>
    <property type="molecule type" value="Transcribed_RNA"/>
</dbReference>
<sequence length="105" mass="11721">RQGISRDVVQSTAPLESDLSPQSFDSFENSHSPDENRPRARQNPTFASSEMYKMNGEGSLVSRLLKLAQQFNSFYLNDTCKETMASEQIFSSTGTLPTYSNSQSN</sequence>
<feature type="non-terminal residue" evidence="2">
    <location>
        <position position="105"/>
    </location>
</feature>
<feature type="non-terminal residue" evidence="2">
    <location>
        <position position="1"/>
    </location>
</feature>
<accession>A0A146KKX0</accession>
<protein>
    <submittedName>
        <fullName evidence="2">Uncharacterized protein</fullName>
    </submittedName>
</protein>
<organism evidence="2">
    <name type="scientific">Lygus hesperus</name>
    <name type="common">Western plant bug</name>
    <dbReference type="NCBI Taxonomy" id="30085"/>
    <lineage>
        <taxon>Eukaryota</taxon>
        <taxon>Metazoa</taxon>
        <taxon>Ecdysozoa</taxon>
        <taxon>Arthropoda</taxon>
        <taxon>Hexapoda</taxon>
        <taxon>Insecta</taxon>
        <taxon>Pterygota</taxon>
        <taxon>Neoptera</taxon>
        <taxon>Paraneoptera</taxon>
        <taxon>Hemiptera</taxon>
        <taxon>Heteroptera</taxon>
        <taxon>Panheteroptera</taxon>
        <taxon>Cimicomorpha</taxon>
        <taxon>Miridae</taxon>
        <taxon>Mirini</taxon>
        <taxon>Lygus</taxon>
    </lineage>
</organism>
<proteinExistence type="predicted"/>
<feature type="region of interest" description="Disordered" evidence="1">
    <location>
        <begin position="1"/>
        <end position="50"/>
    </location>
</feature>
<reference evidence="2" key="1">
    <citation type="journal article" date="2016" name="Gigascience">
        <title>De novo construction of an expanded transcriptome assembly for the western tarnished plant bug, Lygus hesperus.</title>
        <authorList>
            <person name="Tassone E.E."/>
            <person name="Geib S.M."/>
            <person name="Hall B."/>
            <person name="Fabrick J.A."/>
            <person name="Brent C.S."/>
            <person name="Hull J.J."/>
        </authorList>
    </citation>
    <scope>NUCLEOTIDE SEQUENCE</scope>
</reference>
<gene>
    <name evidence="2" type="ORF">g.55096</name>
</gene>
<dbReference type="AlphaFoldDB" id="A0A146KKX0"/>
<evidence type="ECO:0000313" key="2">
    <source>
        <dbReference type="EMBL" id="JAP97223.1"/>
    </source>
</evidence>
<name>A0A146KKX0_LYGHE</name>
<feature type="compositionally biased region" description="Polar residues" evidence="1">
    <location>
        <begin position="8"/>
        <end position="30"/>
    </location>
</feature>